<dbReference type="InterPro" id="IPR052530">
    <property type="entry name" value="NAD(P)H_nitroreductase"/>
</dbReference>
<feature type="binding site" description="in other chain" evidence="8">
    <location>
        <begin position="7"/>
        <end position="9"/>
    </location>
    <ligand>
        <name>FMN</name>
        <dbReference type="ChEBI" id="CHEBI:58210"/>
        <note>ligand shared between dimeric partners</note>
    </ligand>
</feature>
<feature type="binding site" evidence="8">
    <location>
        <position position="39"/>
    </location>
    <ligand>
        <name>FMN</name>
        <dbReference type="ChEBI" id="CHEBI:58210"/>
        <note>ligand shared between dimeric partners</note>
    </ligand>
</feature>
<evidence type="ECO:0000256" key="8">
    <source>
        <dbReference type="PIRSR" id="PIRSR000232-1"/>
    </source>
</evidence>
<dbReference type="PANTHER" id="PTHR43821">
    <property type="entry name" value="NAD(P)H NITROREDUCTASE YDJA-RELATED"/>
    <property type="match status" value="1"/>
</dbReference>
<keyword evidence="2 7" id="KW-0285">Flavoprotein</keyword>
<sequence length="190" mass="20701">MSIFSARRSIKPVAMDASREVPREVLLQLLEDAHWAPTHGLTQPWRFHVFEGAARARLADGLQGLYDRVTPTAARNEDKRAKLGTTPRLGPVVIAVAAHVEPNGKIPEIEEIAAVSCAVQNLMLSAHEKGLGSFWSTPPVTMSAEFATWLGLDATHRMLGLVYLGYPKAGNVPATSTRDALEKQVVFHDA</sequence>
<dbReference type="Pfam" id="PF00881">
    <property type="entry name" value="Nitroreductase"/>
    <property type="match status" value="1"/>
</dbReference>
<dbReference type="AlphaFoldDB" id="A0A556QLI7"/>
<name>A0A556QLI7_9BACT</name>
<evidence type="ECO:0000256" key="5">
    <source>
        <dbReference type="ARBA" id="ARBA00023002"/>
    </source>
</evidence>
<evidence type="ECO:0000256" key="4">
    <source>
        <dbReference type="ARBA" id="ARBA00022857"/>
    </source>
</evidence>
<comment type="similarity">
    <text evidence="1 7">Belongs to the nitroreductase family.</text>
</comment>
<evidence type="ECO:0000256" key="6">
    <source>
        <dbReference type="ARBA" id="ARBA00023027"/>
    </source>
</evidence>
<dbReference type="EC" id="1.-.-.-" evidence="7"/>
<evidence type="ECO:0000313" key="10">
    <source>
        <dbReference type="EMBL" id="TSJ77495.1"/>
    </source>
</evidence>
<accession>A0A556QLI7</accession>
<feature type="domain" description="Nitroreductase" evidence="9">
    <location>
        <begin position="6"/>
        <end position="166"/>
    </location>
</feature>
<evidence type="ECO:0000256" key="7">
    <source>
        <dbReference type="PIRNR" id="PIRNR000232"/>
    </source>
</evidence>
<keyword evidence="5 7" id="KW-0560">Oxidoreductase</keyword>
<dbReference type="Gene3D" id="3.40.109.10">
    <property type="entry name" value="NADH Oxidase"/>
    <property type="match status" value="1"/>
</dbReference>
<dbReference type="SUPFAM" id="SSF55469">
    <property type="entry name" value="FMN-dependent nitroreductase-like"/>
    <property type="match status" value="1"/>
</dbReference>
<organism evidence="10 11">
    <name type="scientific">Rariglobus hedericola</name>
    <dbReference type="NCBI Taxonomy" id="2597822"/>
    <lineage>
        <taxon>Bacteria</taxon>
        <taxon>Pseudomonadati</taxon>
        <taxon>Verrucomicrobiota</taxon>
        <taxon>Opitutia</taxon>
        <taxon>Opitutales</taxon>
        <taxon>Opitutaceae</taxon>
        <taxon>Rariglobus</taxon>
    </lineage>
</organism>
<dbReference type="OrthoDB" id="9804207at2"/>
<feature type="binding site" description="in other chain" evidence="8">
    <location>
        <begin position="135"/>
        <end position="137"/>
    </location>
    <ligand>
        <name>FMN</name>
        <dbReference type="ChEBI" id="CHEBI:58210"/>
        <note>ligand shared between dimeric partners</note>
    </ligand>
</feature>
<dbReference type="InterPro" id="IPR000415">
    <property type="entry name" value="Nitroreductase-like"/>
</dbReference>
<keyword evidence="11" id="KW-1185">Reference proteome</keyword>
<gene>
    <name evidence="10" type="ORF">FPL22_15525</name>
</gene>
<comment type="cofactor">
    <cofactor evidence="8">
        <name>FMN</name>
        <dbReference type="ChEBI" id="CHEBI:58210"/>
    </cofactor>
    <text evidence="8">Binds 1 FMN per subunit.</text>
</comment>
<dbReference type="InterPro" id="IPR029479">
    <property type="entry name" value="Nitroreductase"/>
</dbReference>
<protein>
    <recommendedName>
        <fullName evidence="7">Putative NAD(P)H nitroreductase</fullName>
        <ecNumber evidence="7">1.-.-.-</ecNumber>
    </recommendedName>
</protein>
<dbReference type="Proteomes" id="UP000315648">
    <property type="component" value="Unassembled WGS sequence"/>
</dbReference>
<reference evidence="10 11" key="1">
    <citation type="submission" date="2019-07" db="EMBL/GenBank/DDBJ databases">
        <title>Description of 53C-WASEF.</title>
        <authorList>
            <person name="Pitt A."/>
            <person name="Hahn M.W."/>
        </authorList>
    </citation>
    <scope>NUCLEOTIDE SEQUENCE [LARGE SCALE GENOMIC DNA]</scope>
    <source>
        <strain evidence="10 11">53C-WASEF</strain>
    </source>
</reference>
<dbReference type="CDD" id="cd02135">
    <property type="entry name" value="YdjA-like"/>
    <property type="match status" value="1"/>
</dbReference>
<evidence type="ECO:0000256" key="3">
    <source>
        <dbReference type="ARBA" id="ARBA00022643"/>
    </source>
</evidence>
<dbReference type="PANTHER" id="PTHR43821:SF1">
    <property type="entry name" value="NAD(P)H NITROREDUCTASE YDJA-RELATED"/>
    <property type="match status" value="1"/>
</dbReference>
<keyword evidence="4 7" id="KW-0521">NADP</keyword>
<evidence type="ECO:0000259" key="9">
    <source>
        <dbReference type="Pfam" id="PF00881"/>
    </source>
</evidence>
<comment type="caution">
    <text evidence="10">The sequence shown here is derived from an EMBL/GenBank/DDBJ whole genome shotgun (WGS) entry which is preliminary data.</text>
</comment>
<dbReference type="EMBL" id="VMBG01000002">
    <property type="protein sequence ID" value="TSJ77495.1"/>
    <property type="molecule type" value="Genomic_DNA"/>
</dbReference>
<dbReference type="PIRSF" id="PIRSF000232">
    <property type="entry name" value="YdjA"/>
    <property type="match status" value="1"/>
</dbReference>
<evidence type="ECO:0000256" key="1">
    <source>
        <dbReference type="ARBA" id="ARBA00007118"/>
    </source>
</evidence>
<evidence type="ECO:0000256" key="2">
    <source>
        <dbReference type="ARBA" id="ARBA00022630"/>
    </source>
</evidence>
<dbReference type="GO" id="GO:0016491">
    <property type="term" value="F:oxidoreductase activity"/>
    <property type="evidence" value="ECO:0007669"/>
    <property type="project" value="UniProtKB-UniRule"/>
</dbReference>
<evidence type="ECO:0000313" key="11">
    <source>
        <dbReference type="Proteomes" id="UP000315648"/>
    </source>
</evidence>
<proteinExistence type="inferred from homology"/>
<keyword evidence="3 7" id="KW-0288">FMN</keyword>
<dbReference type="RefSeq" id="WP_144353916.1">
    <property type="nucleotide sequence ID" value="NZ_CBCRVV010000008.1"/>
</dbReference>
<keyword evidence="6 7" id="KW-0520">NAD</keyword>
<dbReference type="InterPro" id="IPR026021">
    <property type="entry name" value="YdjA-like"/>
</dbReference>